<protein>
    <submittedName>
        <fullName evidence="3">OmpA family protein</fullName>
    </submittedName>
</protein>
<dbReference type="Pfam" id="PF00691">
    <property type="entry name" value="OmpA"/>
    <property type="match status" value="1"/>
</dbReference>
<sequence length="427" mass="47748">MTKLDTLSTTLLHDGQRDEGLAGELPPYPRSSSLPHQHFIGESASQRLAQARASRYPLLHLAKPLLAVLSEVPARIEHAESVDVLRSWLIYEISLFAQLCEQLDIPWRKMTIARYCLCTALDEAIHTTEWGINSGWAQQNLLNYFEEDNDGGNKFFLLAGRLAMNPQEYAEVLLIMLHSLNLGFAGRYSIQQNGAEQLAQIRQQLYTLLLPFIPRSEVAIVTDYLSPPLVDVRKRLSLRGCSLLALFVVAATFGAYRLQLHLSLSQLTDQAAQFSQYLAVPPTSVETPTLPMLLKHDIDQGRLVIDNLEQGYRVKVIGGPMFASGSATLSTEYQAVIQRLAQAVKQLGGAVTLIGHSDSQPIRTQKKLSNQQLSLQRADNVAQLFYPFGFTDRQLKRVGVGEQQPLAPNSSLKQRNQNRRVEFIVTF</sequence>
<organism evidence="3 4">
    <name type="scientific">Rosenbergiella australiborealis</name>
    <dbReference type="NCBI Taxonomy" id="1544696"/>
    <lineage>
        <taxon>Bacteria</taxon>
        <taxon>Pseudomonadati</taxon>
        <taxon>Pseudomonadota</taxon>
        <taxon>Gammaproteobacteria</taxon>
        <taxon>Enterobacterales</taxon>
        <taxon>Erwiniaceae</taxon>
        <taxon>Rosenbergiella</taxon>
    </lineage>
</organism>
<dbReference type="PANTHER" id="PTHR30329:SF19">
    <property type="entry name" value="OUTER MEMBRANE PROTEIN, OMPA FAMILY"/>
    <property type="match status" value="1"/>
</dbReference>
<dbReference type="Gene3D" id="3.30.1330.60">
    <property type="entry name" value="OmpA-like domain"/>
    <property type="match status" value="1"/>
</dbReference>
<evidence type="ECO:0000313" key="4">
    <source>
        <dbReference type="Proteomes" id="UP000786875"/>
    </source>
</evidence>
<dbReference type="PROSITE" id="PS51123">
    <property type="entry name" value="OMPA_2"/>
    <property type="match status" value="1"/>
</dbReference>
<dbReference type="SUPFAM" id="SSF103088">
    <property type="entry name" value="OmpA-like"/>
    <property type="match status" value="1"/>
</dbReference>
<dbReference type="CDD" id="cd07185">
    <property type="entry name" value="OmpA_C-like"/>
    <property type="match status" value="1"/>
</dbReference>
<dbReference type="Gene3D" id="1.25.40.590">
    <property type="entry name" value="Type IV / VI secretion system, DotU"/>
    <property type="match status" value="1"/>
</dbReference>
<dbReference type="EMBL" id="JABBFO010000011">
    <property type="protein sequence ID" value="MBT0728017.1"/>
    <property type="molecule type" value="Genomic_DNA"/>
</dbReference>
<dbReference type="InterPro" id="IPR036737">
    <property type="entry name" value="OmpA-like_sf"/>
</dbReference>
<dbReference type="InterPro" id="IPR038522">
    <property type="entry name" value="T4/T6SS_DotU_sf"/>
</dbReference>
<feature type="domain" description="OmpA-like" evidence="2">
    <location>
        <begin position="309"/>
        <end position="427"/>
    </location>
</feature>
<dbReference type="InterPro" id="IPR050330">
    <property type="entry name" value="Bact_OuterMem_StrucFunc"/>
</dbReference>
<dbReference type="NCBIfam" id="NF038228">
    <property type="entry name" value="IcmH_DotU_IVB"/>
    <property type="match status" value="1"/>
</dbReference>
<dbReference type="Pfam" id="PF09850">
    <property type="entry name" value="DotU"/>
    <property type="match status" value="1"/>
</dbReference>
<accession>A0ABS5T6P5</accession>
<gene>
    <name evidence="3" type="ORF">HGT73_11640</name>
</gene>
<dbReference type="InterPro" id="IPR017732">
    <property type="entry name" value="T4/T6SS_DotU"/>
</dbReference>
<keyword evidence="4" id="KW-1185">Reference proteome</keyword>
<evidence type="ECO:0000256" key="1">
    <source>
        <dbReference type="PROSITE-ProRule" id="PRU00473"/>
    </source>
</evidence>
<evidence type="ECO:0000313" key="3">
    <source>
        <dbReference type="EMBL" id="MBT0728017.1"/>
    </source>
</evidence>
<dbReference type="PANTHER" id="PTHR30329">
    <property type="entry name" value="STATOR ELEMENT OF FLAGELLAR MOTOR COMPLEX"/>
    <property type="match status" value="1"/>
</dbReference>
<comment type="caution">
    <text evidence="3">The sequence shown here is derived from an EMBL/GenBank/DDBJ whole genome shotgun (WGS) entry which is preliminary data.</text>
</comment>
<name>A0ABS5T6P5_9GAMM</name>
<proteinExistence type="predicted"/>
<keyword evidence="1" id="KW-0472">Membrane</keyword>
<dbReference type="InterPro" id="IPR006665">
    <property type="entry name" value="OmpA-like"/>
</dbReference>
<dbReference type="Proteomes" id="UP000786875">
    <property type="component" value="Unassembled WGS sequence"/>
</dbReference>
<evidence type="ECO:0000259" key="2">
    <source>
        <dbReference type="PROSITE" id="PS51123"/>
    </source>
</evidence>
<reference evidence="3 4" key="1">
    <citation type="submission" date="2020-04" db="EMBL/GenBank/DDBJ databases">
        <title>Genome sequencing of Rosenbergiella species.</title>
        <authorList>
            <person name="Alvarez-Perez S."/>
            <person name="Lievens B."/>
        </authorList>
    </citation>
    <scope>NUCLEOTIDE SEQUENCE [LARGE SCALE GENOMIC DNA]</scope>
    <source>
        <strain evidence="3 4">CdVSA20.1</strain>
    </source>
</reference>
<dbReference type="RefSeq" id="WP_214215213.1">
    <property type="nucleotide sequence ID" value="NZ_JABBFO010000011.1"/>
</dbReference>
<dbReference type="NCBIfam" id="TIGR03349">
    <property type="entry name" value="IV_VI_DotU"/>
    <property type="match status" value="1"/>
</dbReference>